<dbReference type="SUPFAM" id="SSF103473">
    <property type="entry name" value="MFS general substrate transporter"/>
    <property type="match status" value="1"/>
</dbReference>
<dbReference type="GO" id="GO:0022857">
    <property type="term" value="F:transmembrane transporter activity"/>
    <property type="evidence" value="ECO:0007669"/>
    <property type="project" value="TreeGrafter"/>
</dbReference>
<proteinExistence type="predicted"/>
<feature type="transmembrane region" description="Helical" evidence="5">
    <location>
        <begin position="382"/>
        <end position="408"/>
    </location>
</feature>
<keyword evidence="7" id="KW-1185">Reference proteome</keyword>
<dbReference type="AlphaFoldDB" id="A0A9P9ADL7"/>
<evidence type="ECO:0000256" key="1">
    <source>
        <dbReference type="ARBA" id="ARBA00004141"/>
    </source>
</evidence>
<keyword evidence="3 5" id="KW-1133">Transmembrane helix</keyword>
<keyword evidence="4 5" id="KW-0472">Membrane</keyword>
<keyword evidence="2 5" id="KW-0812">Transmembrane</keyword>
<feature type="transmembrane region" description="Helical" evidence="5">
    <location>
        <begin position="202"/>
        <end position="221"/>
    </location>
</feature>
<dbReference type="GO" id="GO:0005886">
    <property type="term" value="C:plasma membrane"/>
    <property type="evidence" value="ECO:0007669"/>
    <property type="project" value="TreeGrafter"/>
</dbReference>
<feature type="transmembrane region" description="Helical" evidence="5">
    <location>
        <begin position="233"/>
        <end position="251"/>
    </location>
</feature>
<comment type="subcellular location">
    <subcellularLocation>
        <location evidence="1">Membrane</location>
        <topology evidence="1">Multi-pass membrane protein</topology>
    </subcellularLocation>
</comment>
<organism evidence="6 7">
    <name type="scientific">Plectosphaerella plurivora</name>
    <dbReference type="NCBI Taxonomy" id="936078"/>
    <lineage>
        <taxon>Eukaryota</taxon>
        <taxon>Fungi</taxon>
        <taxon>Dikarya</taxon>
        <taxon>Ascomycota</taxon>
        <taxon>Pezizomycotina</taxon>
        <taxon>Sordariomycetes</taxon>
        <taxon>Hypocreomycetidae</taxon>
        <taxon>Glomerellales</taxon>
        <taxon>Plectosphaerellaceae</taxon>
        <taxon>Plectosphaerella</taxon>
    </lineage>
</organism>
<dbReference type="PANTHER" id="PTHR23502:SF34">
    <property type="entry name" value="PROTEIN HOL1"/>
    <property type="match status" value="1"/>
</dbReference>
<reference evidence="6" key="1">
    <citation type="journal article" date="2021" name="Nat. Commun.">
        <title>Genetic determinants of endophytism in the Arabidopsis root mycobiome.</title>
        <authorList>
            <person name="Mesny F."/>
            <person name="Miyauchi S."/>
            <person name="Thiergart T."/>
            <person name="Pickel B."/>
            <person name="Atanasova L."/>
            <person name="Karlsson M."/>
            <person name="Huettel B."/>
            <person name="Barry K.W."/>
            <person name="Haridas S."/>
            <person name="Chen C."/>
            <person name="Bauer D."/>
            <person name="Andreopoulos W."/>
            <person name="Pangilinan J."/>
            <person name="LaButti K."/>
            <person name="Riley R."/>
            <person name="Lipzen A."/>
            <person name="Clum A."/>
            <person name="Drula E."/>
            <person name="Henrissat B."/>
            <person name="Kohler A."/>
            <person name="Grigoriev I.V."/>
            <person name="Martin F.M."/>
            <person name="Hacquard S."/>
        </authorList>
    </citation>
    <scope>NUCLEOTIDE SEQUENCE</scope>
    <source>
        <strain evidence="6">MPI-SDFR-AT-0117</strain>
    </source>
</reference>
<sequence>MRTPHPEDGSDLWASAPSSPVFKTAADARFNLPDEVPGTVFLISSAGTVLKLPIPSKSPRDPLNWPWRKRFAALVALVLATSVNFFEVKLSTIMAISYQLDFANQKVTTSLTEYVNTFAFVMTAVGFPFGVALSTAVGRRPVLLASAFINTFATLVVGFLPGFGIFFIGIGGQGLTAGMVLSMGLLVIVDATFVYERPWAAATLWCAVSILMHLLYLPISFLTGGGVNWRPVYQWYVVPCFISFLLILTAIPETFFVRPSIAFDGRLLVQSGSEHTHIYETTDDISPSDETEGASFEYPGLLRRFFGVLIVERAPGTSWRASGSICVQMVLCMCNPLVIWSALLGAAVLSVAIFQNETQFKYIIFNLITTEPLRTQLRRADVSFAVSGIVSALLSIPISAPLVTWFVRYRARKSGGIRHAEVYLIGYAIPIIFSILSITLFAASVTYRWPTIIQYLIYGITNISYVLVISAGIVWLIEAFPLWAAAAVAIELFFVILLGSLLGAKMGSWALTSQNYIGPSIVQGILVLVLGAVIVPVAFWGKNVRQFIHGRWSLSQKGALRPQ</sequence>
<dbReference type="Gene3D" id="1.20.1250.20">
    <property type="entry name" value="MFS general substrate transporter like domains"/>
    <property type="match status" value="1"/>
</dbReference>
<protein>
    <submittedName>
        <fullName evidence="6">Major facilitator superfamily domain-containing protein</fullName>
    </submittedName>
</protein>
<feature type="transmembrane region" description="Helical" evidence="5">
    <location>
        <begin position="516"/>
        <end position="541"/>
    </location>
</feature>
<feature type="transmembrane region" description="Helical" evidence="5">
    <location>
        <begin position="118"/>
        <end position="137"/>
    </location>
</feature>
<evidence type="ECO:0000256" key="5">
    <source>
        <dbReference type="SAM" id="Phobius"/>
    </source>
</evidence>
<feature type="transmembrane region" description="Helical" evidence="5">
    <location>
        <begin position="149"/>
        <end position="170"/>
    </location>
</feature>
<name>A0A9P9ADL7_9PEZI</name>
<dbReference type="OrthoDB" id="268400at2759"/>
<comment type="caution">
    <text evidence="6">The sequence shown here is derived from an EMBL/GenBank/DDBJ whole genome shotgun (WGS) entry which is preliminary data.</text>
</comment>
<feature type="transmembrane region" description="Helical" evidence="5">
    <location>
        <begin position="420"/>
        <end position="443"/>
    </location>
</feature>
<evidence type="ECO:0000313" key="7">
    <source>
        <dbReference type="Proteomes" id="UP000770015"/>
    </source>
</evidence>
<feature type="transmembrane region" description="Helical" evidence="5">
    <location>
        <begin position="455"/>
        <end position="477"/>
    </location>
</feature>
<accession>A0A9P9ADL7</accession>
<feature type="transmembrane region" description="Helical" evidence="5">
    <location>
        <begin position="482"/>
        <end position="504"/>
    </location>
</feature>
<feature type="transmembrane region" description="Helical" evidence="5">
    <location>
        <begin position="176"/>
        <end position="195"/>
    </location>
</feature>
<dbReference type="InterPro" id="IPR036259">
    <property type="entry name" value="MFS_trans_sf"/>
</dbReference>
<dbReference type="PANTHER" id="PTHR23502">
    <property type="entry name" value="MAJOR FACILITATOR SUPERFAMILY"/>
    <property type="match status" value="1"/>
</dbReference>
<evidence type="ECO:0000256" key="3">
    <source>
        <dbReference type="ARBA" id="ARBA00022989"/>
    </source>
</evidence>
<evidence type="ECO:0000313" key="6">
    <source>
        <dbReference type="EMBL" id="KAH6689782.1"/>
    </source>
</evidence>
<dbReference type="Proteomes" id="UP000770015">
    <property type="component" value="Unassembled WGS sequence"/>
</dbReference>
<gene>
    <name evidence="6" type="ORF">F5X68DRAFT_260380</name>
</gene>
<feature type="transmembrane region" description="Helical" evidence="5">
    <location>
        <begin position="74"/>
        <end position="98"/>
    </location>
</feature>
<dbReference type="EMBL" id="JAGSXJ010000007">
    <property type="protein sequence ID" value="KAH6689782.1"/>
    <property type="molecule type" value="Genomic_DNA"/>
</dbReference>
<evidence type="ECO:0000256" key="4">
    <source>
        <dbReference type="ARBA" id="ARBA00023136"/>
    </source>
</evidence>
<evidence type="ECO:0000256" key="2">
    <source>
        <dbReference type="ARBA" id="ARBA00022692"/>
    </source>
</evidence>
<feature type="transmembrane region" description="Helical" evidence="5">
    <location>
        <begin position="337"/>
        <end position="355"/>
    </location>
</feature>